<dbReference type="Pfam" id="PF00440">
    <property type="entry name" value="TetR_N"/>
    <property type="match status" value="1"/>
</dbReference>
<comment type="caution">
    <text evidence="4">The sequence shown here is derived from an EMBL/GenBank/DDBJ whole genome shotgun (WGS) entry which is preliminary data.</text>
</comment>
<dbReference type="EMBL" id="JAAXLS010000009">
    <property type="protein sequence ID" value="NKQ54486.1"/>
    <property type="molecule type" value="Genomic_DNA"/>
</dbReference>
<evidence type="ECO:0000256" key="1">
    <source>
        <dbReference type="ARBA" id="ARBA00023125"/>
    </source>
</evidence>
<organism evidence="4 5">
    <name type="scientific">Amycolatopsis acididurans</name>
    <dbReference type="NCBI Taxonomy" id="2724524"/>
    <lineage>
        <taxon>Bacteria</taxon>
        <taxon>Bacillati</taxon>
        <taxon>Actinomycetota</taxon>
        <taxon>Actinomycetes</taxon>
        <taxon>Pseudonocardiales</taxon>
        <taxon>Pseudonocardiaceae</taxon>
        <taxon>Amycolatopsis</taxon>
    </lineage>
</organism>
<dbReference type="InterPro" id="IPR050109">
    <property type="entry name" value="HTH-type_TetR-like_transc_reg"/>
</dbReference>
<sequence>MARDNQKRRTRKALVEAAGRLMAEGRRPSVAEVADAAEISRRTAYRYFPSAEQLSVEAALEATRQNMELTIEAGPADAPVADRVDRLVDALSRMTMDNEPLLRQMIRFTIDRDAIEPGVPPRPSRRLEYVERALSPLQGALDQDELDRLAHALAVVIGIESTIVLRDICGLDAEGILRVQHWAARALVATASREARAD</sequence>
<dbReference type="SUPFAM" id="SSF46689">
    <property type="entry name" value="Homeodomain-like"/>
    <property type="match status" value="1"/>
</dbReference>
<evidence type="ECO:0000313" key="4">
    <source>
        <dbReference type="EMBL" id="NKQ54486.1"/>
    </source>
</evidence>
<keyword evidence="5" id="KW-1185">Reference proteome</keyword>
<dbReference type="Gene3D" id="1.10.357.10">
    <property type="entry name" value="Tetracycline Repressor, domain 2"/>
    <property type="match status" value="1"/>
</dbReference>
<dbReference type="InterPro" id="IPR009057">
    <property type="entry name" value="Homeodomain-like_sf"/>
</dbReference>
<accession>A0ABX1J3X5</accession>
<feature type="domain" description="HTH tetR-type" evidence="3">
    <location>
        <begin position="8"/>
        <end position="66"/>
    </location>
</feature>
<dbReference type="PANTHER" id="PTHR30055">
    <property type="entry name" value="HTH-TYPE TRANSCRIPTIONAL REGULATOR RUTR"/>
    <property type="match status" value="1"/>
</dbReference>
<proteinExistence type="predicted"/>
<dbReference type="Proteomes" id="UP000715441">
    <property type="component" value="Unassembled WGS sequence"/>
</dbReference>
<gene>
    <name evidence="4" type="ORF">HFP15_16520</name>
</gene>
<protein>
    <submittedName>
        <fullName evidence="4">TetR/AcrR family transcriptional regulator</fullName>
    </submittedName>
</protein>
<evidence type="ECO:0000259" key="3">
    <source>
        <dbReference type="PROSITE" id="PS50977"/>
    </source>
</evidence>
<reference evidence="4 5" key="1">
    <citation type="submission" date="2020-04" db="EMBL/GenBank/DDBJ databases">
        <title>Novel species.</title>
        <authorList>
            <person name="Teo W.F.A."/>
            <person name="Lipun K."/>
            <person name="Srisuk N."/>
            <person name="Duangmal K."/>
        </authorList>
    </citation>
    <scope>NUCLEOTIDE SEQUENCE [LARGE SCALE GENOMIC DNA]</scope>
    <source>
        <strain evidence="4 5">K13G38</strain>
    </source>
</reference>
<keyword evidence="1 2" id="KW-0238">DNA-binding</keyword>
<name>A0ABX1J3X5_9PSEU</name>
<dbReference type="PANTHER" id="PTHR30055:SF226">
    <property type="entry name" value="HTH-TYPE TRANSCRIPTIONAL REGULATOR PKSA"/>
    <property type="match status" value="1"/>
</dbReference>
<feature type="DNA-binding region" description="H-T-H motif" evidence="2">
    <location>
        <begin position="29"/>
        <end position="48"/>
    </location>
</feature>
<dbReference type="PROSITE" id="PS50977">
    <property type="entry name" value="HTH_TETR_2"/>
    <property type="match status" value="1"/>
</dbReference>
<dbReference type="RefSeq" id="WP_168516417.1">
    <property type="nucleotide sequence ID" value="NZ_JAAXLS010000009.1"/>
</dbReference>
<dbReference type="InterPro" id="IPR001647">
    <property type="entry name" value="HTH_TetR"/>
</dbReference>
<evidence type="ECO:0000313" key="5">
    <source>
        <dbReference type="Proteomes" id="UP000715441"/>
    </source>
</evidence>
<evidence type="ECO:0000256" key="2">
    <source>
        <dbReference type="PROSITE-ProRule" id="PRU00335"/>
    </source>
</evidence>